<name>A0A4C1WC26_EUMVA</name>
<dbReference type="Pfam" id="PF10508">
    <property type="entry name" value="Proteasom_PSMB"/>
    <property type="match status" value="1"/>
</dbReference>
<accession>A0A4C1WC26</accession>
<dbReference type="InterPro" id="IPR016024">
    <property type="entry name" value="ARM-type_fold"/>
</dbReference>
<dbReference type="PANTHER" id="PTHR13554">
    <property type="entry name" value="26S PROTEASOME NON-ATPASE REGULATORY SUBUNIT 5-RELATED"/>
    <property type="match status" value="1"/>
</dbReference>
<dbReference type="GO" id="GO:0005829">
    <property type="term" value="C:cytosol"/>
    <property type="evidence" value="ECO:0007669"/>
    <property type="project" value="TreeGrafter"/>
</dbReference>
<dbReference type="STRING" id="151549.A0A4C1WC26"/>
<dbReference type="Gene3D" id="1.25.10.10">
    <property type="entry name" value="Leucine-rich Repeat Variant"/>
    <property type="match status" value="1"/>
</dbReference>
<sequence length="434" mass="49156">MADINLPFRDFVENLKREEQRPTALNDIKNFLSFMPQGEVYKTVTADPQLMPVSQYIDIFVAVAQLVTDTNIGIANKAVLITSHLQFEAYPKILEEMLIALDYDNSAKCNAYEVVINIASKNSDYLNLCNQHGYIDHMLSELKSDDILFKLNILELLSRLVVTPHGISYLVEHGVLQMISESISNLKNDPLGNILTPGYMKFFGAIAHMYPREIFKNYPVLLDSLFEILESREQSVLPVALDTLGFVGSTVEGKLSLAALGSKYTSAVNKVCELIRNSASDIKIRALFCMTSLISTEKDPTWPKSKPIDHRITLMTREWFRCLSEKPESMEALYGICKNPFPDIKLAGLNLLDAVCEYSWGQELVARTPGFIEYLLDRSVDYTKECKEAKYEFMKRLCQSTSFDTSTILKLTQYVEQGPFFTETIMQVAMEEGD</sequence>
<evidence type="ECO:0000313" key="4">
    <source>
        <dbReference type="Proteomes" id="UP000299102"/>
    </source>
</evidence>
<dbReference type="OrthoDB" id="10250600at2759"/>
<dbReference type="EMBL" id="BGZK01000527">
    <property type="protein sequence ID" value="GBP48613.1"/>
    <property type="molecule type" value="Genomic_DNA"/>
</dbReference>
<dbReference type="PANTHER" id="PTHR13554:SF10">
    <property type="entry name" value="26S PROTEASOME NON-ATPASE REGULATORY SUBUNIT 5"/>
    <property type="match status" value="1"/>
</dbReference>
<keyword evidence="4" id="KW-1185">Reference proteome</keyword>
<dbReference type="GO" id="GO:0000502">
    <property type="term" value="C:proteasome complex"/>
    <property type="evidence" value="ECO:0007669"/>
    <property type="project" value="UniProtKB-KW"/>
</dbReference>
<comment type="similarity">
    <text evidence="1">Belongs to the proteasome subunit S5B/HSM3 family.</text>
</comment>
<evidence type="ECO:0000256" key="2">
    <source>
        <dbReference type="ARBA" id="ARBA00014933"/>
    </source>
</evidence>
<comment type="caution">
    <text evidence="3">The sequence shown here is derived from an EMBL/GenBank/DDBJ whole genome shotgun (WGS) entry which is preliminary data.</text>
</comment>
<reference evidence="3 4" key="1">
    <citation type="journal article" date="2019" name="Commun. Biol.">
        <title>The bagworm genome reveals a unique fibroin gene that provides high tensile strength.</title>
        <authorList>
            <person name="Kono N."/>
            <person name="Nakamura H."/>
            <person name="Ohtoshi R."/>
            <person name="Tomita M."/>
            <person name="Numata K."/>
            <person name="Arakawa K."/>
        </authorList>
    </citation>
    <scope>NUCLEOTIDE SEQUENCE [LARGE SCALE GENOMIC DNA]</scope>
</reference>
<gene>
    <name evidence="3" type="primary">Psmd5</name>
    <name evidence="3" type="ORF">EVAR_27999_1</name>
</gene>
<proteinExistence type="inferred from homology"/>
<dbReference type="InterPro" id="IPR011989">
    <property type="entry name" value="ARM-like"/>
</dbReference>
<organism evidence="3 4">
    <name type="scientific">Eumeta variegata</name>
    <name type="common">Bagworm moth</name>
    <name type="synonym">Eumeta japonica</name>
    <dbReference type="NCBI Taxonomy" id="151549"/>
    <lineage>
        <taxon>Eukaryota</taxon>
        <taxon>Metazoa</taxon>
        <taxon>Ecdysozoa</taxon>
        <taxon>Arthropoda</taxon>
        <taxon>Hexapoda</taxon>
        <taxon>Insecta</taxon>
        <taxon>Pterygota</taxon>
        <taxon>Neoptera</taxon>
        <taxon>Endopterygota</taxon>
        <taxon>Lepidoptera</taxon>
        <taxon>Glossata</taxon>
        <taxon>Ditrysia</taxon>
        <taxon>Tineoidea</taxon>
        <taxon>Psychidae</taxon>
        <taxon>Oiketicinae</taxon>
        <taxon>Eumeta</taxon>
    </lineage>
</organism>
<dbReference type="SUPFAM" id="SSF48371">
    <property type="entry name" value="ARM repeat"/>
    <property type="match status" value="1"/>
</dbReference>
<protein>
    <recommendedName>
        <fullName evidence="2">26S proteasome non-ATPase regulatory subunit 5</fullName>
    </recommendedName>
</protein>
<dbReference type="AlphaFoldDB" id="A0A4C1WC26"/>
<evidence type="ECO:0000256" key="1">
    <source>
        <dbReference type="ARBA" id="ARBA00006823"/>
    </source>
</evidence>
<evidence type="ECO:0000313" key="3">
    <source>
        <dbReference type="EMBL" id="GBP48613.1"/>
    </source>
</evidence>
<dbReference type="InterPro" id="IPR019538">
    <property type="entry name" value="PSMD5"/>
</dbReference>
<keyword evidence="3" id="KW-0647">Proteasome</keyword>
<dbReference type="Proteomes" id="UP000299102">
    <property type="component" value="Unassembled WGS sequence"/>
</dbReference>
<dbReference type="GO" id="GO:0043248">
    <property type="term" value="P:proteasome assembly"/>
    <property type="evidence" value="ECO:0007669"/>
    <property type="project" value="InterPro"/>
</dbReference>